<reference evidence="2" key="2">
    <citation type="journal article" date="2023" name="BMC Genomics">
        <title>Pest status, molecular evolution, and epigenetic factors derived from the genome assembly of Frankliniella fusca, a thysanopteran phytovirus vector.</title>
        <authorList>
            <person name="Catto M.A."/>
            <person name="Labadie P.E."/>
            <person name="Jacobson A.L."/>
            <person name="Kennedy G.G."/>
            <person name="Srinivasan R."/>
            <person name="Hunt B.G."/>
        </authorList>
    </citation>
    <scope>NUCLEOTIDE SEQUENCE</scope>
    <source>
        <strain evidence="2">PL_HMW_Pooled</strain>
    </source>
</reference>
<feature type="compositionally biased region" description="Low complexity" evidence="1">
    <location>
        <begin position="133"/>
        <end position="144"/>
    </location>
</feature>
<name>A0AAE1LXB8_9NEOP</name>
<evidence type="ECO:0000313" key="2">
    <source>
        <dbReference type="EMBL" id="KAK3932587.1"/>
    </source>
</evidence>
<gene>
    <name evidence="2" type="ORF">KUF71_013046</name>
</gene>
<protein>
    <submittedName>
        <fullName evidence="2">Rho GTPase-activating protein 31</fullName>
    </submittedName>
</protein>
<feature type="compositionally biased region" description="Basic and acidic residues" evidence="1">
    <location>
        <begin position="155"/>
        <end position="167"/>
    </location>
</feature>
<sequence length="268" mass="27961">MLISRFSKVPSQRGPRSSPAPVHTPPGPGRDVLAALQQQAAWSGLLLCAPPPHPHHPYNALFPLHQQLLQQQLQQQQQQQQQQQLQQMSQHGRQLNAGANDENSADGRDRPAGAGVVRPDNLVIRPLEKRCRSPMSTSPTSQPPAKKKNPYSIEELLKRPDRAERPRVLAPSPCPCPCRPGPTSPAPGPAPAPAPAGGTSTFCHSPSSAFSEAPPSPLSPGSSSTSSSSAASVVLKHGPLRSPGQASASPAAPVSALAAVAAPPLTAV</sequence>
<proteinExistence type="predicted"/>
<organism evidence="2 3">
    <name type="scientific">Frankliniella fusca</name>
    <dbReference type="NCBI Taxonomy" id="407009"/>
    <lineage>
        <taxon>Eukaryota</taxon>
        <taxon>Metazoa</taxon>
        <taxon>Ecdysozoa</taxon>
        <taxon>Arthropoda</taxon>
        <taxon>Hexapoda</taxon>
        <taxon>Insecta</taxon>
        <taxon>Pterygota</taxon>
        <taxon>Neoptera</taxon>
        <taxon>Paraneoptera</taxon>
        <taxon>Thysanoptera</taxon>
        <taxon>Terebrantia</taxon>
        <taxon>Thripoidea</taxon>
        <taxon>Thripidae</taxon>
        <taxon>Frankliniella</taxon>
    </lineage>
</organism>
<dbReference type="EMBL" id="JAHWGI010001437">
    <property type="protein sequence ID" value="KAK3932587.1"/>
    <property type="molecule type" value="Genomic_DNA"/>
</dbReference>
<dbReference type="AlphaFoldDB" id="A0AAE1LXB8"/>
<evidence type="ECO:0000256" key="1">
    <source>
        <dbReference type="SAM" id="MobiDB-lite"/>
    </source>
</evidence>
<reference evidence="2" key="1">
    <citation type="submission" date="2021-07" db="EMBL/GenBank/DDBJ databases">
        <authorList>
            <person name="Catto M.A."/>
            <person name="Jacobson A."/>
            <person name="Kennedy G."/>
            <person name="Labadie P."/>
            <person name="Hunt B.G."/>
            <person name="Srinivasan R."/>
        </authorList>
    </citation>
    <scope>NUCLEOTIDE SEQUENCE</scope>
    <source>
        <strain evidence="2">PL_HMW_Pooled</strain>
        <tissue evidence="2">Head</tissue>
    </source>
</reference>
<dbReference type="Proteomes" id="UP001219518">
    <property type="component" value="Unassembled WGS sequence"/>
</dbReference>
<feature type="compositionally biased region" description="Pro residues" evidence="1">
    <location>
        <begin position="172"/>
        <end position="194"/>
    </location>
</feature>
<evidence type="ECO:0000313" key="3">
    <source>
        <dbReference type="Proteomes" id="UP001219518"/>
    </source>
</evidence>
<accession>A0AAE1LXB8</accession>
<keyword evidence="3" id="KW-1185">Reference proteome</keyword>
<comment type="caution">
    <text evidence="2">The sequence shown here is derived from an EMBL/GenBank/DDBJ whole genome shotgun (WGS) entry which is preliminary data.</text>
</comment>
<feature type="compositionally biased region" description="Low complexity" evidence="1">
    <location>
        <begin position="195"/>
        <end position="232"/>
    </location>
</feature>
<feature type="region of interest" description="Disordered" evidence="1">
    <location>
        <begin position="1"/>
        <end position="31"/>
    </location>
</feature>
<feature type="compositionally biased region" description="Low complexity" evidence="1">
    <location>
        <begin position="73"/>
        <end position="87"/>
    </location>
</feature>
<feature type="region of interest" description="Disordered" evidence="1">
    <location>
        <begin position="73"/>
        <end position="254"/>
    </location>
</feature>